<evidence type="ECO:0000313" key="3">
    <source>
        <dbReference type="Proteomes" id="UP000002282"/>
    </source>
</evidence>
<proteinExistence type="predicted"/>
<dbReference type="KEGG" id="dya:Dyak_GE27667"/>
<gene>
    <name evidence="2" type="primary">Dyak\GE27667</name>
    <name evidence="2" type="synonym">GE27667</name>
    <name evidence="2" type="ORF">Dyak_GE27667</name>
</gene>
<dbReference type="Proteomes" id="UP000002282">
    <property type="component" value="Chromosome 3R"/>
</dbReference>
<protein>
    <submittedName>
        <fullName evidence="2">Uncharacterized protein</fullName>
    </submittedName>
</protein>
<dbReference type="AlphaFoldDB" id="A0A0R1E5G8"/>
<reference evidence="2 3" key="2">
    <citation type="journal article" date="2007" name="PLoS Biol.">
        <title>Principles of genome evolution in the Drosophila melanogaster species group.</title>
        <authorList>
            <person name="Ranz J.M."/>
            <person name="Maurin D."/>
            <person name="Chan Y.S."/>
            <person name="von Grotthuss M."/>
            <person name="Hillier L.W."/>
            <person name="Roote J."/>
            <person name="Ashburner M."/>
            <person name="Bergman C.M."/>
        </authorList>
    </citation>
    <scope>NUCLEOTIDE SEQUENCE [LARGE SCALE GENOMIC DNA]</scope>
    <source>
        <strain evidence="3">Tai18E2 / Tucson 14021-0261.01</strain>
    </source>
</reference>
<feature type="region of interest" description="Disordered" evidence="1">
    <location>
        <begin position="14"/>
        <end position="40"/>
    </location>
</feature>
<dbReference type="OrthoDB" id="7851054at2759"/>
<evidence type="ECO:0000256" key="1">
    <source>
        <dbReference type="SAM" id="MobiDB-lite"/>
    </source>
</evidence>
<reference evidence="2 3" key="1">
    <citation type="journal article" date="2007" name="Nature">
        <title>Evolution of genes and genomes on the Drosophila phylogeny.</title>
        <authorList>
            <consortium name="Drosophila 12 Genomes Consortium"/>
            <person name="Clark A.G."/>
            <person name="Eisen M.B."/>
            <person name="Smith D.R."/>
            <person name="Bergman C.M."/>
            <person name="Oliver B."/>
            <person name="Markow T.A."/>
            <person name="Kaufman T.C."/>
            <person name="Kellis M."/>
            <person name="Gelbart W."/>
            <person name="Iyer V.N."/>
            <person name="Pollard D.A."/>
            <person name="Sackton T.B."/>
            <person name="Larracuente A.M."/>
            <person name="Singh N.D."/>
            <person name="Abad J.P."/>
            <person name="Abt D.N."/>
            <person name="Adryan B."/>
            <person name="Aguade M."/>
            <person name="Akashi H."/>
            <person name="Anderson W.W."/>
            <person name="Aquadro C.F."/>
            <person name="Ardell D.H."/>
            <person name="Arguello R."/>
            <person name="Artieri C.G."/>
            <person name="Barbash D.A."/>
            <person name="Barker D."/>
            <person name="Barsanti P."/>
            <person name="Batterham P."/>
            <person name="Batzoglou S."/>
            <person name="Begun D."/>
            <person name="Bhutkar A."/>
            <person name="Blanco E."/>
            <person name="Bosak S.A."/>
            <person name="Bradley R.K."/>
            <person name="Brand A.D."/>
            <person name="Brent M.R."/>
            <person name="Brooks A.N."/>
            <person name="Brown R.H."/>
            <person name="Butlin R.K."/>
            <person name="Caggese C."/>
            <person name="Calvi B.R."/>
            <person name="Bernardo de Carvalho A."/>
            <person name="Caspi A."/>
            <person name="Castrezana S."/>
            <person name="Celniker S.E."/>
            <person name="Chang J.L."/>
            <person name="Chapple C."/>
            <person name="Chatterji S."/>
            <person name="Chinwalla A."/>
            <person name="Civetta A."/>
            <person name="Clifton S.W."/>
            <person name="Comeron J.M."/>
            <person name="Costello J.C."/>
            <person name="Coyne J.A."/>
            <person name="Daub J."/>
            <person name="David R.G."/>
            <person name="Delcher A.L."/>
            <person name="Delehaunty K."/>
            <person name="Do C.B."/>
            <person name="Ebling H."/>
            <person name="Edwards K."/>
            <person name="Eickbush T."/>
            <person name="Evans J.D."/>
            <person name="Filipski A."/>
            <person name="Findeiss S."/>
            <person name="Freyhult E."/>
            <person name="Fulton L."/>
            <person name="Fulton R."/>
            <person name="Garcia A.C."/>
            <person name="Gardiner A."/>
            <person name="Garfield D.A."/>
            <person name="Garvin B.E."/>
            <person name="Gibson G."/>
            <person name="Gilbert D."/>
            <person name="Gnerre S."/>
            <person name="Godfrey J."/>
            <person name="Good R."/>
            <person name="Gotea V."/>
            <person name="Gravely B."/>
            <person name="Greenberg A.J."/>
            <person name="Griffiths-Jones S."/>
            <person name="Gross S."/>
            <person name="Guigo R."/>
            <person name="Gustafson E.A."/>
            <person name="Haerty W."/>
            <person name="Hahn M.W."/>
            <person name="Halligan D.L."/>
            <person name="Halpern A.L."/>
            <person name="Halter G.M."/>
            <person name="Han M.V."/>
            <person name="Heger A."/>
            <person name="Hillier L."/>
            <person name="Hinrichs A.S."/>
            <person name="Holmes I."/>
            <person name="Hoskins R.A."/>
            <person name="Hubisz M.J."/>
            <person name="Hultmark D."/>
            <person name="Huntley M.A."/>
            <person name="Jaffe D.B."/>
            <person name="Jagadeeshan S."/>
            <person name="Jeck W.R."/>
            <person name="Johnson J."/>
            <person name="Jones C.D."/>
            <person name="Jordan W.C."/>
            <person name="Karpen G.H."/>
            <person name="Kataoka E."/>
            <person name="Keightley P.D."/>
            <person name="Kheradpour P."/>
            <person name="Kirkness E.F."/>
            <person name="Koerich L.B."/>
            <person name="Kristiansen K."/>
            <person name="Kudrna D."/>
            <person name="Kulathinal R.J."/>
            <person name="Kumar S."/>
            <person name="Kwok R."/>
            <person name="Lander E."/>
            <person name="Langley C.H."/>
            <person name="Lapoint R."/>
            <person name="Lazzaro B.P."/>
            <person name="Lee S.J."/>
            <person name="Levesque L."/>
            <person name="Li R."/>
            <person name="Lin C.F."/>
            <person name="Lin M.F."/>
            <person name="Lindblad-Toh K."/>
            <person name="Llopart A."/>
            <person name="Long M."/>
            <person name="Low L."/>
            <person name="Lozovsky E."/>
            <person name="Lu J."/>
            <person name="Luo M."/>
            <person name="Machado C.A."/>
            <person name="Makalowski W."/>
            <person name="Marzo M."/>
            <person name="Matsuda M."/>
            <person name="Matzkin L."/>
            <person name="McAllister B."/>
            <person name="McBride C.S."/>
            <person name="McKernan B."/>
            <person name="McKernan K."/>
            <person name="Mendez-Lago M."/>
            <person name="Minx P."/>
            <person name="Mollenhauer M.U."/>
            <person name="Montooth K."/>
            <person name="Mount S.M."/>
            <person name="Mu X."/>
            <person name="Myers E."/>
            <person name="Negre B."/>
            <person name="Newfeld S."/>
            <person name="Nielsen R."/>
            <person name="Noor M.A."/>
            <person name="O'Grady P."/>
            <person name="Pachter L."/>
            <person name="Papaceit M."/>
            <person name="Parisi M.J."/>
            <person name="Parisi M."/>
            <person name="Parts L."/>
            <person name="Pedersen J.S."/>
            <person name="Pesole G."/>
            <person name="Phillippy A.M."/>
            <person name="Ponting C.P."/>
            <person name="Pop M."/>
            <person name="Porcelli D."/>
            <person name="Powell J.R."/>
            <person name="Prohaska S."/>
            <person name="Pruitt K."/>
            <person name="Puig M."/>
            <person name="Quesneville H."/>
            <person name="Ram K.R."/>
            <person name="Rand D."/>
            <person name="Rasmussen M.D."/>
            <person name="Reed L.K."/>
            <person name="Reenan R."/>
            <person name="Reily A."/>
            <person name="Remington K.A."/>
            <person name="Rieger T.T."/>
            <person name="Ritchie M.G."/>
            <person name="Robin C."/>
            <person name="Rogers Y.H."/>
            <person name="Rohde C."/>
            <person name="Rozas J."/>
            <person name="Rubenfield M.J."/>
            <person name="Ruiz A."/>
            <person name="Russo S."/>
            <person name="Salzberg S.L."/>
            <person name="Sanchez-Gracia A."/>
            <person name="Saranga D.J."/>
            <person name="Sato H."/>
            <person name="Schaeffer S.W."/>
            <person name="Schatz M.C."/>
            <person name="Schlenke T."/>
            <person name="Schwartz R."/>
            <person name="Segarra C."/>
            <person name="Singh R.S."/>
            <person name="Sirot L."/>
            <person name="Sirota M."/>
            <person name="Sisneros N.B."/>
            <person name="Smith C.D."/>
            <person name="Smith T.F."/>
            <person name="Spieth J."/>
            <person name="Stage D.E."/>
            <person name="Stark A."/>
            <person name="Stephan W."/>
            <person name="Strausberg R.L."/>
            <person name="Strempel S."/>
            <person name="Sturgill D."/>
            <person name="Sutton G."/>
            <person name="Sutton G.G."/>
            <person name="Tao W."/>
            <person name="Teichmann S."/>
            <person name="Tobari Y.N."/>
            <person name="Tomimura Y."/>
            <person name="Tsolas J.M."/>
            <person name="Valente V.L."/>
            <person name="Venter E."/>
            <person name="Venter J.C."/>
            <person name="Vicario S."/>
            <person name="Vieira F.G."/>
            <person name="Vilella A.J."/>
            <person name="Villasante A."/>
            <person name="Walenz B."/>
            <person name="Wang J."/>
            <person name="Wasserman M."/>
            <person name="Watts T."/>
            <person name="Wilson D."/>
            <person name="Wilson R.K."/>
            <person name="Wing R.A."/>
            <person name="Wolfner M.F."/>
            <person name="Wong A."/>
            <person name="Wong G.K."/>
            <person name="Wu C.I."/>
            <person name="Wu G."/>
            <person name="Yamamoto D."/>
            <person name="Yang H.P."/>
            <person name="Yang S.P."/>
            <person name="Yorke J.A."/>
            <person name="Yoshida K."/>
            <person name="Zdobnov E."/>
            <person name="Zhang P."/>
            <person name="Zhang Y."/>
            <person name="Zimin A.V."/>
            <person name="Baldwin J."/>
            <person name="Abdouelleil A."/>
            <person name="Abdulkadir J."/>
            <person name="Abebe A."/>
            <person name="Abera B."/>
            <person name="Abreu J."/>
            <person name="Acer S.C."/>
            <person name="Aftuck L."/>
            <person name="Alexander A."/>
            <person name="An P."/>
            <person name="Anderson E."/>
            <person name="Anderson S."/>
            <person name="Arachi H."/>
            <person name="Azer M."/>
            <person name="Bachantsang P."/>
            <person name="Barry A."/>
            <person name="Bayul T."/>
            <person name="Berlin A."/>
            <person name="Bessette D."/>
            <person name="Bloom T."/>
            <person name="Blye J."/>
            <person name="Boguslavskiy L."/>
            <person name="Bonnet C."/>
            <person name="Boukhgalter B."/>
            <person name="Bourzgui I."/>
            <person name="Brown A."/>
            <person name="Cahill P."/>
            <person name="Channer S."/>
            <person name="Cheshatsang Y."/>
            <person name="Chuda L."/>
            <person name="Citroen M."/>
            <person name="Collymore A."/>
            <person name="Cooke P."/>
            <person name="Costello M."/>
            <person name="D'Aco K."/>
            <person name="Daza R."/>
            <person name="De Haan G."/>
            <person name="DeGray S."/>
            <person name="DeMaso C."/>
            <person name="Dhargay N."/>
            <person name="Dooley K."/>
            <person name="Dooley E."/>
            <person name="Doricent M."/>
            <person name="Dorje P."/>
            <person name="Dorjee K."/>
            <person name="Dupes A."/>
            <person name="Elong R."/>
            <person name="Falk J."/>
            <person name="Farina A."/>
            <person name="Faro S."/>
            <person name="Ferguson D."/>
            <person name="Fisher S."/>
            <person name="Foley C.D."/>
            <person name="Franke A."/>
            <person name="Friedrich D."/>
            <person name="Gadbois L."/>
            <person name="Gearin G."/>
            <person name="Gearin C.R."/>
            <person name="Giannoukos G."/>
            <person name="Goode T."/>
            <person name="Graham J."/>
            <person name="Grandbois E."/>
            <person name="Grewal S."/>
            <person name="Gyaltsen K."/>
            <person name="Hafez N."/>
            <person name="Hagos B."/>
            <person name="Hall J."/>
            <person name="Henson C."/>
            <person name="Hollinger A."/>
            <person name="Honan T."/>
            <person name="Huard M.D."/>
            <person name="Hughes L."/>
            <person name="Hurhula B."/>
            <person name="Husby M.E."/>
            <person name="Kamat A."/>
            <person name="Kanga B."/>
            <person name="Kashin S."/>
            <person name="Khazanovich D."/>
            <person name="Kisner P."/>
            <person name="Lance K."/>
            <person name="Lara M."/>
            <person name="Lee W."/>
            <person name="Lennon N."/>
            <person name="Letendre F."/>
            <person name="LeVine R."/>
            <person name="Lipovsky A."/>
            <person name="Liu X."/>
            <person name="Liu J."/>
            <person name="Liu S."/>
            <person name="Lokyitsang T."/>
            <person name="Lokyitsang Y."/>
            <person name="Lubonja R."/>
            <person name="Lui A."/>
            <person name="MacDonald P."/>
            <person name="Magnisalis V."/>
            <person name="Maru K."/>
            <person name="Matthews C."/>
            <person name="McCusker W."/>
            <person name="McDonough S."/>
            <person name="Mehta T."/>
            <person name="Meldrim J."/>
            <person name="Meneus L."/>
            <person name="Mihai O."/>
            <person name="Mihalev A."/>
            <person name="Mihova T."/>
            <person name="Mittelman R."/>
            <person name="Mlenga V."/>
            <person name="Montmayeur A."/>
            <person name="Mulrain L."/>
            <person name="Navidi A."/>
            <person name="Naylor J."/>
            <person name="Negash T."/>
            <person name="Nguyen T."/>
            <person name="Nguyen N."/>
            <person name="Nicol R."/>
            <person name="Norbu C."/>
            <person name="Norbu N."/>
            <person name="Novod N."/>
            <person name="O'Neill B."/>
            <person name="Osman S."/>
            <person name="Markiewicz E."/>
            <person name="Oyono O.L."/>
            <person name="Patti C."/>
            <person name="Phunkhang P."/>
            <person name="Pierre F."/>
            <person name="Priest M."/>
            <person name="Raghuraman S."/>
            <person name="Rege F."/>
            <person name="Reyes R."/>
            <person name="Rise C."/>
            <person name="Rogov P."/>
            <person name="Ross K."/>
            <person name="Ryan E."/>
            <person name="Settipalli S."/>
            <person name="Shea T."/>
            <person name="Sherpa N."/>
            <person name="Shi L."/>
            <person name="Shih D."/>
            <person name="Sparrow T."/>
            <person name="Spaulding J."/>
            <person name="Stalker J."/>
            <person name="Stange-Thomann N."/>
            <person name="Stavropoulos S."/>
            <person name="Stone C."/>
            <person name="Strader C."/>
            <person name="Tesfaye S."/>
            <person name="Thomson T."/>
            <person name="Thoulutsang Y."/>
            <person name="Thoulutsang D."/>
            <person name="Topham K."/>
            <person name="Topping I."/>
            <person name="Tsamla T."/>
            <person name="Vassiliev H."/>
            <person name="Vo A."/>
            <person name="Wangchuk T."/>
            <person name="Wangdi T."/>
            <person name="Weiand M."/>
            <person name="Wilkinson J."/>
            <person name="Wilson A."/>
            <person name="Yadav S."/>
            <person name="Young G."/>
            <person name="Yu Q."/>
            <person name="Zembek L."/>
            <person name="Zhong D."/>
            <person name="Zimmer A."/>
            <person name="Zwirko Z."/>
            <person name="Jaffe D.B."/>
            <person name="Alvarez P."/>
            <person name="Brockman W."/>
            <person name="Butler J."/>
            <person name="Chin C."/>
            <person name="Gnerre S."/>
            <person name="Grabherr M."/>
            <person name="Kleber M."/>
            <person name="Mauceli E."/>
            <person name="MacCallum I."/>
        </authorList>
    </citation>
    <scope>NUCLEOTIDE SEQUENCE [LARGE SCALE GENOMIC DNA]</scope>
    <source>
        <strain evidence="3">Tai18E2 / Tucson 14021-0261.01</strain>
    </source>
</reference>
<organism evidence="2 3">
    <name type="scientific">Drosophila yakuba</name>
    <name type="common">Fruit fly</name>
    <dbReference type="NCBI Taxonomy" id="7245"/>
    <lineage>
        <taxon>Eukaryota</taxon>
        <taxon>Metazoa</taxon>
        <taxon>Ecdysozoa</taxon>
        <taxon>Arthropoda</taxon>
        <taxon>Hexapoda</taxon>
        <taxon>Insecta</taxon>
        <taxon>Pterygota</taxon>
        <taxon>Neoptera</taxon>
        <taxon>Endopterygota</taxon>
        <taxon>Diptera</taxon>
        <taxon>Brachycera</taxon>
        <taxon>Muscomorpha</taxon>
        <taxon>Ephydroidea</taxon>
        <taxon>Drosophilidae</taxon>
        <taxon>Drosophila</taxon>
        <taxon>Sophophora</taxon>
    </lineage>
</organism>
<name>A0A0R1E5G8_DROYA</name>
<sequence>MGAWPGQPCFGAQLKRNQSQKSARDMGSPRSPSCDGLTHLPGQHLLRRQPSWQGLLLAGQRLSYKSSIINAKCDLALHTIDGLRCEMPR</sequence>
<dbReference type="EMBL" id="CM000160">
    <property type="protein sequence ID" value="KRK04309.1"/>
    <property type="molecule type" value="Genomic_DNA"/>
</dbReference>
<keyword evidence="3" id="KW-1185">Reference proteome</keyword>
<accession>A0A0R1E5G8</accession>
<evidence type="ECO:0000313" key="2">
    <source>
        <dbReference type="EMBL" id="KRK04309.1"/>
    </source>
</evidence>